<protein>
    <submittedName>
        <fullName evidence="1">Uncharacterized protein</fullName>
    </submittedName>
</protein>
<organism evidence="1 2">
    <name type="scientific">Clostridium hominis</name>
    <dbReference type="NCBI Taxonomy" id="2763036"/>
    <lineage>
        <taxon>Bacteria</taxon>
        <taxon>Bacillati</taxon>
        <taxon>Bacillota</taxon>
        <taxon>Clostridia</taxon>
        <taxon>Eubacteriales</taxon>
        <taxon>Clostridiaceae</taxon>
        <taxon>Clostridium</taxon>
    </lineage>
</organism>
<dbReference type="Pfam" id="PF09388">
    <property type="entry name" value="SpoOE-like"/>
    <property type="match status" value="1"/>
</dbReference>
<reference evidence="1 2" key="1">
    <citation type="submission" date="2020-08" db="EMBL/GenBank/DDBJ databases">
        <title>Genome public.</title>
        <authorList>
            <person name="Liu C."/>
            <person name="Sun Q."/>
        </authorList>
    </citation>
    <scope>NUCLEOTIDE SEQUENCE [LARGE SCALE GENOMIC DNA]</scope>
    <source>
        <strain evidence="1 2">NSJ-6</strain>
    </source>
</reference>
<dbReference type="RefSeq" id="WP_186859118.1">
    <property type="nucleotide sequence ID" value="NZ_JACOOO010000001.1"/>
</dbReference>
<dbReference type="EMBL" id="JACOOO010000001">
    <property type="protein sequence ID" value="MBC5627570.1"/>
    <property type="molecule type" value="Genomic_DNA"/>
</dbReference>
<comment type="caution">
    <text evidence="1">The sequence shown here is derived from an EMBL/GenBank/DDBJ whole genome shotgun (WGS) entry which is preliminary data.</text>
</comment>
<sequence length="99" mass="11318">MNKDKLYEAINRNGLNHKETIAASEEINQEVIKEMLKDPKTENIYLKQVIKAKDSAIEKLNRRIQELTELAQMRYETGESANDSIKLVVRIATSEGTLV</sequence>
<accession>A0ABR7D869</accession>
<dbReference type="InterPro" id="IPR018540">
    <property type="entry name" value="Spo0E-like"/>
</dbReference>
<proteinExistence type="predicted"/>
<name>A0ABR7D869_9CLOT</name>
<keyword evidence="2" id="KW-1185">Reference proteome</keyword>
<evidence type="ECO:0000313" key="1">
    <source>
        <dbReference type="EMBL" id="MBC5627570.1"/>
    </source>
</evidence>
<dbReference type="Proteomes" id="UP000596929">
    <property type="component" value="Unassembled WGS sequence"/>
</dbReference>
<gene>
    <name evidence="1" type="ORF">H8S20_01540</name>
</gene>
<evidence type="ECO:0000313" key="2">
    <source>
        <dbReference type="Proteomes" id="UP000596929"/>
    </source>
</evidence>